<evidence type="ECO:0000256" key="4">
    <source>
        <dbReference type="ARBA" id="ARBA00022989"/>
    </source>
</evidence>
<comment type="subcellular location">
    <subcellularLocation>
        <location evidence="1">Membrane</location>
        <topology evidence="1">Multi-pass membrane protein</topology>
    </subcellularLocation>
</comment>
<keyword evidence="3" id="KW-0812">Transmembrane</keyword>
<dbReference type="PANTHER" id="PTHR43461:SF1">
    <property type="entry name" value="TRANSMEMBRANE PROTEIN 256"/>
    <property type="match status" value="1"/>
</dbReference>
<reference evidence="6" key="1">
    <citation type="submission" date="2021-03" db="EMBL/GenBank/DDBJ databases">
        <title>Plesiomonas shigelloides zfcc0051, isolated from zebrafish feces.</title>
        <authorList>
            <person name="Vanderhoek Z."/>
            <person name="Gaulke C."/>
        </authorList>
    </citation>
    <scope>NUCLEOTIDE SEQUENCE</scope>
    <source>
        <strain evidence="6">Zfcc0051</strain>
    </source>
</reference>
<evidence type="ECO:0000256" key="5">
    <source>
        <dbReference type="ARBA" id="ARBA00023136"/>
    </source>
</evidence>
<comment type="caution">
    <text evidence="6">The sequence shown here is derived from an EMBL/GenBank/DDBJ whole genome shotgun (WGS) entry which is preliminary data.</text>
</comment>
<dbReference type="EMBL" id="JAFNAA010000019">
    <property type="protein sequence ID" value="MBO1109458.1"/>
    <property type="molecule type" value="Genomic_DNA"/>
</dbReference>
<evidence type="ECO:0000256" key="3">
    <source>
        <dbReference type="ARBA" id="ARBA00022692"/>
    </source>
</evidence>
<evidence type="ECO:0000313" key="7">
    <source>
        <dbReference type="Proteomes" id="UP000664658"/>
    </source>
</evidence>
<dbReference type="Pfam" id="PF04241">
    <property type="entry name" value="DUF423"/>
    <property type="match status" value="1"/>
</dbReference>
<keyword evidence="4" id="KW-1133">Transmembrane helix</keyword>
<dbReference type="InterPro" id="IPR006696">
    <property type="entry name" value="DUF423"/>
</dbReference>
<dbReference type="AlphaFoldDB" id="A0A8I1W8S7"/>
<evidence type="ECO:0000256" key="1">
    <source>
        <dbReference type="ARBA" id="ARBA00004141"/>
    </source>
</evidence>
<accession>A0A8I1W8S7</accession>
<evidence type="ECO:0000256" key="2">
    <source>
        <dbReference type="ARBA" id="ARBA00009694"/>
    </source>
</evidence>
<gene>
    <name evidence="6" type="ORF">J2R62_14800</name>
</gene>
<name>A0A8I1W8S7_PLESH</name>
<comment type="similarity">
    <text evidence="2">Belongs to the UPF0382 family.</text>
</comment>
<dbReference type="Proteomes" id="UP000664658">
    <property type="component" value="Unassembled WGS sequence"/>
</dbReference>
<organism evidence="6 7">
    <name type="scientific">Plesiomonas shigelloides</name>
    <name type="common">Aeromonas shigelloides</name>
    <dbReference type="NCBI Taxonomy" id="703"/>
    <lineage>
        <taxon>Bacteria</taxon>
        <taxon>Pseudomonadati</taxon>
        <taxon>Pseudomonadota</taxon>
        <taxon>Gammaproteobacteria</taxon>
        <taxon>Enterobacterales</taxon>
        <taxon>Enterobacteriaceae</taxon>
        <taxon>Plesiomonas</taxon>
    </lineage>
</organism>
<dbReference type="RefSeq" id="WP_036769937.1">
    <property type="nucleotide sequence ID" value="NZ_CP062196.1"/>
</dbReference>
<sequence length="129" mass="14209">MMLRFILPFGALSGFFVVAFGAFGAHVLSRSLAAAQMTLIQTGLNYQMFHTAALLAVGVLGLQYPRQRLDLGCLWWVLGILLFSGSLYAYALSGLHWLVWLTPIGGVSFLAGWLVLLSKLLQLRRTAHE</sequence>
<proteinExistence type="inferred from homology"/>
<dbReference type="GO" id="GO:0005886">
    <property type="term" value="C:plasma membrane"/>
    <property type="evidence" value="ECO:0007669"/>
    <property type="project" value="TreeGrafter"/>
</dbReference>
<evidence type="ECO:0000313" key="6">
    <source>
        <dbReference type="EMBL" id="MBO1109458.1"/>
    </source>
</evidence>
<keyword evidence="5" id="KW-0472">Membrane</keyword>
<protein>
    <submittedName>
        <fullName evidence="6">DUF423 domain-containing protein</fullName>
    </submittedName>
</protein>
<dbReference type="PANTHER" id="PTHR43461">
    <property type="entry name" value="TRANSMEMBRANE PROTEIN 256"/>
    <property type="match status" value="1"/>
</dbReference>